<gene>
    <name evidence="2" type="ORF">J2X11_001707</name>
</gene>
<feature type="transmembrane region" description="Helical" evidence="1">
    <location>
        <begin position="43"/>
        <end position="62"/>
    </location>
</feature>
<keyword evidence="1" id="KW-0472">Membrane</keyword>
<evidence type="ECO:0008006" key="4">
    <source>
        <dbReference type="Google" id="ProtNLM"/>
    </source>
</evidence>
<evidence type="ECO:0000256" key="1">
    <source>
        <dbReference type="SAM" id="Phobius"/>
    </source>
</evidence>
<comment type="caution">
    <text evidence="2">The sequence shown here is derived from an EMBL/GenBank/DDBJ whole genome shotgun (WGS) entry which is preliminary data.</text>
</comment>
<name>A0ABU1UNW2_9ACTN</name>
<reference evidence="2 3" key="1">
    <citation type="submission" date="2023-07" db="EMBL/GenBank/DDBJ databases">
        <title>Sorghum-associated microbial communities from plants grown in Nebraska, USA.</title>
        <authorList>
            <person name="Schachtman D."/>
        </authorList>
    </citation>
    <scope>NUCLEOTIDE SEQUENCE [LARGE SCALE GENOMIC DNA]</scope>
    <source>
        <strain evidence="2 3">BE248</strain>
    </source>
</reference>
<evidence type="ECO:0000313" key="3">
    <source>
        <dbReference type="Proteomes" id="UP001257739"/>
    </source>
</evidence>
<dbReference type="EMBL" id="JAVDWH010000001">
    <property type="protein sequence ID" value="MDR7086868.1"/>
    <property type="molecule type" value="Genomic_DNA"/>
</dbReference>
<evidence type="ECO:0000313" key="2">
    <source>
        <dbReference type="EMBL" id="MDR7086868.1"/>
    </source>
</evidence>
<dbReference type="Proteomes" id="UP001257739">
    <property type="component" value="Unassembled WGS sequence"/>
</dbReference>
<keyword evidence="1" id="KW-0812">Transmembrane</keyword>
<proteinExistence type="predicted"/>
<organism evidence="2 3">
    <name type="scientific">Aeromicrobium panaciterrae</name>
    <dbReference type="NCBI Taxonomy" id="363861"/>
    <lineage>
        <taxon>Bacteria</taxon>
        <taxon>Bacillati</taxon>
        <taxon>Actinomycetota</taxon>
        <taxon>Actinomycetes</taxon>
        <taxon>Propionibacteriales</taxon>
        <taxon>Nocardioidaceae</taxon>
        <taxon>Aeromicrobium</taxon>
    </lineage>
</organism>
<accession>A0ABU1UNW2</accession>
<dbReference type="RefSeq" id="WP_309969529.1">
    <property type="nucleotide sequence ID" value="NZ_JAVDWH010000001.1"/>
</dbReference>
<feature type="transmembrane region" description="Helical" evidence="1">
    <location>
        <begin position="19"/>
        <end position="37"/>
    </location>
</feature>
<protein>
    <recommendedName>
        <fullName evidence="4">MFS transporter</fullName>
    </recommendedName>
</protein>
<keyword evidence="3" id="KW-1185">Reference proteome</keyword>
<sequence length="176" mass="18329">MPGPVAFDAMRPAVGSLRLVRSLVIALLCTATAAIAHLSAGGIVPGFAVVTLFLGAGAVSWVVSSRRVTTGQMVGLLVLCQICVHLGCSMGSMNMSALMATTHIAATAVSALALARGEAFVWRVAARLGLRLRPHVLGFVPVPSRVELVPVTVTRSRHDVRLAHSRALRGPPYGCS</sequence>
<keyword evidence="1" id="KW-1133">Transmembrane helix</keyword>